<dbReference type="SUPFAM" id="SSF53474">
    <property type="entry name" value="alpha/beta-Hydrolases"/>
    <property type="match status" value="1"/>
</dbReference>
<dbReference type="AlphaFoldDB" id="F7Y116"/>
<dbReference type="InterPro" id="IPR000073">
    <property type="entry name" value="AB_hydrolase_1"/>
</dbReference>
<dbReference type="EMBL" id="CP002279">
    <property type="protein sequence ID" value="AEH88229.1"/>
    <property type="molecule type" value="Genomic_DNA"/>
</dbReference>
<gene>
    <name evidence="2" type="ordered locus">Mesop_3788</name>
</gene>
<dbReference type="GO" id="GO:0016787">
    <property type="term" value="F:hydrolase activity"/>
    <property type="evidence" value="ECO:0007669"/>
    <property type="project" value="UniProtKB-KW"/>
</dbReference>
<dbReference type="PRINTS" id="PR00111">
    <property type="entry name" value="ABHYDROLASE"/>
</dbReference>
<dbReference type="PANTHER" id="PTHR43433">
    <property type="entry name" value="HYDROLASE, ALPHA/BETA FOLD FAMILY PROTEIN"/>
    <property type="match status" value="1"/>
</dbReference>
<evidence type="ECO:0000259" key="1">
    <source>
        <dbReference type="Pfam" id="PF00561"/>
    </source>
</evidence>
<protein>
    <submittedName>
        <fullName evidence="2">Alpha/beta hydrolase fold protein</fullName>
    </submittedName>
</protein>
<proteinExistence type="predicted"/>
<dbReference type="InterPro" id="IPR029058">
    <property type="entry name" value="AB_hydrolase_fold"/>
</dbReference>
<dbReference type="HOGENOM" id="CLU_020336_4_0_5"/>
<dbReference type="Pfam" id="PF00561">
    <property type="entry name" value="Abhydrolase_1"/>
    <property type="match status" value="1"/>
</dbReference>
<sequence>MLDRLRNALGRERLKLGQNRTSYSIIYAKHPEDDMTELDTASQNAATLETAPTLYIEGGGIRFAYRRLGPSTGTPLVLLQHFSGNIDAWDPAVVNALATDRPVVVFDNAGVGRSTGQTPDNIAAMAADAVAFINLLGLSQVDLLGFSLGGFIAQQIAAEHTTLVRKLILVGTAPKGGEEHLLAVLQDAFSQTDAPDPRLPLFFTKSSASQSAGLAFLKRAKARGEDRDTDNGGAVTDPQAKALITWCATPDPEHAILRAIHQPALVVSGSHDTMLPADNAYAMFKALSNAQLVLYPDSGHGALFQYHELFVSHVRTFLEA</sequence>
<dbReference type="Proteomes" id="UP000001623">
    <property type="component" value="Chromosome"/>
</dbReference>
<dbReference type="Gene3D" id="3.40.50.1820">
    <property type="entry name" value="alpha/beta hydrolase"/>
    <property type="match status" value="1"/>
</dbReference>
<dbReference type="InterPro" id="IPR050471">
    <property type="entry name" value="AB_hydrolase"/>
</dbReference>
<feature type="domain" description="AB hydrolase-1" evidence="1">
    <location>
        <begin position="75"/>
        <end position="304"/>
    </location>
</feature>
<evidence type="ECO:0000313" key="2">
    <source>
        <dbReference type="EMBL" id="AEH88229.1"/>
    </source>
</evidence>
<name>F7Y116_MESOW</name>
<dbReference type="eggNOG" id="COG2021">
    <property type="taxonomic scope" value="Bacteria"/>
</dbReference>
<accession>F7Y116</accession>
<dbReference type="STRING" id="536019.Mesop_3788"/>
<keyword evidence="2" id="KW-0378">Hydrolase</keyword>
<organism evidence="2 3">
    <name type="scientific">Mesorhizobium opportunistum (strain LMG 24607 / HAMBI 3007 / WSM2075)</name>
    <dbReference type="NCBI Taxonomy" id="536019"/>
    <lineage>
        <taxon>Bacteria</taxon>
        <taxon>Pseudomonadati</taxon>
        <taxon>Pseudomonadota</taxon>
        <taxon>Alphaproteobacteria</taxon>
        <taxon>Hyphomicrobiales</taxon>
        <taxon>Phyllobacteriaceae</taxon>
        <taxon>Mesorhizobium</taxon>
    </lineage>
</organism>
<reference evidence="2 3" key="1">
    <citation type="submission" date="2010-10" db="EMBL/GenBank/DDBJ databases">
        <title>Complete sequence of Mesorhizobium opportunistum WSM2075.</title>
        <authorList>
            <consortium name="US DOE Joint Genome Institute"/>
            <person name="Lucas S."/>
            <person name="Copeland A."/>
            <person name="Lapidus A."/>
            <person name="Cheng J.-F."/>
            <person name="Bruce D."/>
            <person name="Goodwin L."/>
            <person name="Pitluck S."/>
            <person name="Chertkov O."/>
            <person name="Misra M."/>
            <person name="Detter J.C."/>
            <person name="Han C."/>
            <person name="Tapia R."/>
            <person name="Land M."/>
            <person name="Hauser L."/>
            <person name="Kyrpides N."/>
            <person name="Ovchinnikova G."/>
            <person name="Mavrommatis K.M."/>
            <person name="Tiwari R.P."/>
            <person name="Howieson J.G."/>
            <person name="O'Hara G.W."/>
            <person name="Nandasena K.G."/>
            <person name="Woyke T."/>
        </authorList>
    </citation>
    <scope>NUCLEOTIDE SEQUENCE [LARGE SCALE GENOMIC DNA]</scope>
    <source>
        <strain evidence="3">LMG 24607 / HAMBI 3007 / WSM2075</strain>
    </source>
</reference>
<dbReference type="PANTHER" id="PTHR43433:SF5">
    <property type="entry name" value="AB HYDROLASE-1 DOMAIN-CONTAINING PROTEIN"/>
    <property type="match status" value="1"/>
</dbReference>
<evidence type="ECO:0000313" key="3">
    <source>
        <dbReference type="Proteomes" id="UP000001623"/>
    </source>
</evidence>
<dbReference type="KEGG" id="mop:Mesop_3788"/>